<dbReference type="SUPFAM" id="SSF52833">
    <property type="entry name" value="Thioredoxin-like"/>
    <property type="match status" value="1"/>
</dbReference>
<dbReference type="InterPro" id="IPR017937">
    <property type="entry name" value="Thioredoxin_CS"/>
</dbReference>
<keyword evidence="10" id="KW-1185">Reference proteome</keyword>
<protein>
    <recommendedName>
        <fullName evidence="6 7">Thioredoxin</fullName>
    </recommendedName>
</protein>
<dbReference type="Gene3D" id="3.40.30.10">
    <property type="entry name" value="Glutaredoxin"/>
    <property type="match status" value="1"/>
</dbReference>
<feature type="domain" description="Thioredoxin" evidence="8">
    <location>
        <begin position="1"/>
        <end position="108"/>
    </location>
</feature>
<dbReference type="EMBL" id="BMQM01000013">
    <property type="protein sequence ID" value="GGR59293.1"/>
    <property type="molecule type" value="Genomic_DNA"/>
</dbReference>
<dbReference type="CDD" id="cd02947">
    <property type="entry name" value="TRX_family"/>
    <property type="match status" value="1"/>
</dbReference>
<dbReference type="InterPro" id="IPR036249">
    <property type="entry name" value="Thioredoxin-like_sf"/>
</dbReference>
<dbReference type="NCBIfam" id="TIGR01068">
    <property type="entry name" value="thioredoxin"/>
    <property type="match status" value="1"/>
</dbReference>
<sequence>MTDMKPVELTDSNFNDEIASGLTLVDFWAPWCGPCRIIAPVIEELAGQYEGRVKIGKVNVDENPVTQGQYRVMSIPTLILFKDGQPLEGVVGAQPKRAFETLLDKHAAPVEKTEPAQPSA</sequence>
<dbReference type="PROSITE" id="PS00194">
    <property type="entry name" value="THIOREDOXIN_1"/>
    <property type="match status" value="1"/>
</dbReference>
<evidence type="ECO:0000313" key="9">
    <source>
        <dbReference type="EMBL" id="GGR59293.1"/>
    </source>
</evidence>
<gene>
    <name evidence="9" type="ORF">GCM10008959_21230</name>
</gene>
<dbReference type="PANTHER" id="PTHR45663:SF11">
    <property type="entry name" value="GEO12009P1"/>
    <property type="match status" value="1"/>
</dbReference>
<dbReference type="PANTHER" id="PTHR45663">
    <property type="entry name" value="GEO12009P1"/>
    <property type="match status" value="1"/>
</dbReference>
<evidence type="ECO:0000259" key="8">
    <source>
        <dbReference type="PROSITE" id="PS51352"/>
    </source>
</evidence>
<keyword evidence="4" id="KW-1015">Disulfide bond</keyword>
<proteinExistence type="inferred from homology"/>
<comment type="similarity">
    <text evidence="1 7">Belongs to the thioredoxin family.</text>
</comment>
<dbReference type="PRINTS" id="PR00421">
    <property type="entry name" value="THIOREDOXIN"/>
</dbReference>
<name>A0ABQ2RVP2_9DEIO</name>
<evidence type="ECO:0000313" key="10">
    <source>
        <dbReference type="Proteomes" id="UP000634308"/>
    </source>
</evidence>
<dbReference type="PROSITE" id="PS51352">
    <property type="entry name" value="THIOREDOXIN_2"/>
    <property type="match status" value="1"/>
</dbReference>
<comment type="caution">
    <text evidence="9">The sequence shown here is derived from an EMBL/GenBank/DDBJ whole genome shotgun (WGS) entry which is preliminary data.</text>
</comment>
<evidence type="ECO:0000256" key="5">
    <source>
        <dbReference type="ARBA" id="ARBA00023284"/>
    </source>
</evidence>
<dbReference type="InterPro" id="IPR013766">
    <property type="entry name" value="Thioredoxin_domain"/>
</dbReference>
<organism evidence="9 10">
    <name type="scientific">Deinococcus seoulensis</name>
    <dbReference type="NCBI Taxonomy" id="1837379"/>
    <lineage>
        <taxon>Bacteria</taxon>
        <taxon>Thermotogati</taxon>
        <taxon>Deinococcota</taxon>
        <taxon>Deinococci</taxon>
        <taxon>Deinococcales</taxon>
        <taxon>Deinococcaceae</taxon>
        <taxon>Deinococcus</taxon>
    </lineage>
</organism>
<accession>A0ABQ2RVP2</accession>
<dbReference type="Proteomes" id="UP000634308">
    <property type="component" value="Unassembled WGS sequence"/>
</dbReference>
<keyword evidence="5" id="KW-0676">Redox-active center</keyword>
<evidence type="ECO:0000256" key="4">
    <source>
        <dbReference type="ARBA" id="ARBA00023157"/>
    </source>
</evidence>
<keyword evidence="3" id="KW-0249">Electron transport</keyword>
<evidence type="ECO:0000256" key="7">
    <source>
        <dbReference type="PIRNR" id="PIRNR000077"/>
    </source>
</evidence>
<dbReference type="InterPro" id="IPR005746">
    <property type="entry name" value="Thioredoxin"/>
</dbReference>
<evidence type="ECO:0000256" key="2">
    <source>
        <dbReference type="ARBA" id="ARBA00022448"/>
    </source>
</evidence>
<evidence type="ECO:0000256" key="1">
    <source>
        <dbReference type="ARBA" id="ARBA00008987"/>
    </source>
</evidence>
<reference evidence="10" key="1">
    <citation type="journal article" date="2019" name="Int. J. Syst. Evol. Microbiol.">
        <title>The Global Catalogue of Microorganisms (GCM) 10K type strain sequencing project: providing services to taxonomists for standard genome sequencing and annotation.</title>
        <authorList>
            <consortium name="The Broad Institute Genomics Platform"/>
            <consortium name="The Broad Institute Genome Sequencing Center for Infectious Disease"/>
            <person name="Wu L."/>
            <person name="Ma J."/>
        </authorList>
    </citation>
    <scope>NUCLEOTIDE SEQUENCE [LARGE SCALE GENOMIC DNA]</scope>
    <source>
        <strain evidence="10">JCM 31404</strain>
    </source>
</reference>
<keyword evidence="2" id="KW-0813">Transport</keyword>
<dbReference type="Pfam" id="PF00085">
    <property type="entry name" value="Thioredoxin"/>
    <property type="match status" value="1"/>
</dbReference>
<evidence type="ECO:0000256" key="6">
    <source>
        <dbReference type="NCBIfam" id="TIGR01068"/>
    </source>
</evidence>
<evidence type="ECO:0000256" key="3">
    <source>
        <dbReference type="ARBA" id="ARBA00022982"/>
    </source>
</evidence>
<dbReference type="PIRSF" id="PIRSF000077">
    <property type="entry name" value="Thioredoxin"/>
    <property type="match status" value="1"/>
</dbReference>